<dbReference type="Pfam" id="PF07980">
    <property type="entry name" value="SusD_RagB"/>
    <property type="match status" value="1"/>
</dbReference>
<evidence type="ECO:0000313" key="10">
    <source>
        <dbReference type="Proteomes" id="UP000391834"/>
    </source>
</evidence>
<protein>
    <recommendedName>
        <fullName evidence="11">RagB/SusD family nutrient uptake outer membrane protein</fullName>
    </recommendedName>
</protein>
<dbReference type="AlphaFoldDB" id="A0A5M4AVY6"/>
<keyword evidence="10" id="KW-1185">Reference proteome</keyword>
<sequence>MKMLKLIKYSAVLFLLGTIACTNLNENVLDEQLGVNLVNDSSNIVALIQPPYASLRHTIEWYDYWALQEVSTDEVIVPTRGSDWYDNGAWVQLHLQTWTPDHIRMKNVWEALNQGYARANIAMYYIGRFPQNAKTKLEISEARFLRAYYIDLINDLFGQVSYRDTTNLEFISTPQVLNRTEAVSYIVSELKNILPTLPTKEMVGSAKVTKGAVRALLAKVYLNHEVYTGEAKWDSCKYYCDQLINDVDNDGYAIADDYWSMFQKDVTEHPEFILRVPMDDNVTMGSGSVWVNFTLHYSQAFGNITSCWNGPSTTSTFFNTWDKTNDVRFYDDRIKSETGFNQGFLVGQQYGLDGTALEQRNGDPLVFVPEVNLTSSPENAGIRVVKFAPNPDTQDQFSSPNDVPIMRMSDVYLMRAEAELRMGDEASALADVNYLRSKRSAPGHTLPQYASLTLDDILKERGYELYWEGLRRQDLIRFGKFTEAWQEKPATDASKELYPLPQSAVDVNPNLTQNPGY</sequence>
<evidence type="ECO:0000256" key="1">
    <source>
        <dbReference type="ARBA" id="ARBA00004442"/>
    </source>
</evidence>
<accession>A0A5M4AVY6</accession>
<name>A0A5M4AVY6_9BACT</name>
<evidence type="ECO:0000313" key="9">
    <source>
        <dbReference type="EMBL" id="GET32092.1"/>
    </source>
</evidence>
<dbReference type="InterPro" id="IPR012944">
    <property type="entry name" value="SusD_RagB_dom"/>
</dbReference>
<feature type="signal peptide" evidence="6">
    <location>
        <begin position="1"/>
        <end position="24"/>
    </location>
</feature>
<evidence type="ECO:0000256" key="5">
    <source>
        <dbReference type="ARBA" id="ARBA00023237"/>
    </source>
</evidence>
<dbReference type="InterPro" id="IPR033985">
    <property type="entry name" value="SusD-like_N"/>
</dbReference>
<feature type="domain" description="SusD-like N-terminal" evidence="8">
    <location>
        <begin position="82"/>
        <end position="222"/>
    </location>
</feature>
<evidence type="ECO:0008006" key="11">
    <source>
        <dbReference type="Google" id="ProtNLM"/>
    </source>
</evidence>
<dbReference type="Gene3D" id="1.10.3780.10">
    <property type="entry name" value="SusD-like"/>
    <property type="match status" value="1"/>
</dbReference>
<comment type="similarity">
    <text evidence="2">Belongs to the SusD family.</text>
</comment>
<dbReference type="GO" id="GO:0009279">
    <property type="term" value="C:cell outer membrane"/>
    <property type="evidence" value="ECO:0007669"/>
    <property type="project" value="UniProtKB-SubCell"/>
</dbReference>
<comment type="caution">
    <text evidence="9">The sequence shown here is derived from an EMBL/GenBank/DDBJ whole genome shotgun (WGS) entry which is preliminary data.</text>
</comment>
<dbReference type="SUPFAM" id="SSF48452">
    <property type="entry name" value="TPR-like"/>
    <property type="match status" value="1"/>
</dbReference>
<evidence type="ECO:0000256" key="3">
    <source>
        <dbReference type="ARBA" id="ARBA00022729"/>
    </source>
</evidence>
<dbReference type="InterPro" id="IPR011990">
    <property type="entry name" value="TPR-like_helical_dom_sf"/>
</dbReference>
<evidence type="ECO:0000259" key="7">
    <source>
        <dbReference type="Pfam" id="PF07980"/>
    </source>
</evidence>
<dbReference type="Gene3D" id="1.25.40.390">
    <property type="match status" value="1"/>
</dbReference>
<evidence type="ECO:0000256" key="6">
    <source>
        <dbReference type="SAM" id="SignalP"/>
    </source>
</evidence>
<proteinExistence type="inferred from homology"/>
<dbReference type="Proteomes" id="UP000391834">
    <property type="component" value="Unassembled WGS sequence"/>
</dbReference>
<comment type="subcellular location">
    <subcellularLocation>
        <location evidence="1">Cell outer membrane</location>
    </subcellularLocation>
</comment>
<dbReference type="OrthoDB" id="5694214at2"/>
<evidence type="ECO:0000256" key="4">
    <source>
        <dbReference type="ARBA" id="ARBA00023136"/>
    </source>
</evidence>
<dbReference type="EMBL" id="BLAX01000001">
    <property type="protein sequence ID" value="GET32092.1"/>
    <property type="molecule type" value="Genomic_DNA"/>
</dbReference>
<organism evidence="9 10">
    <name type="scientific">Prolixibacter bellariivorans</name>
    <dbReference type="NCBI Taxonomy" id="314319"/>
    <lineage>
        <taxon>Bacteria</taxon>
        <taxon>Pseudomonadati</taxon>
        <taxon>Bacteroidota</taxon>
        <taxon>Bacteroidia</taxon>
        <taxon>Marinilabiliales</taxon>
        <taxon>Prolixibacteraceae</taxon>
        <taxon>Prolixibacter</taxon>
    </lineage>
</organism>
<reference evidence="9 10" key="1">
    <citation type="submission" date="2019-10" db="EMBL/GenBank/DDBJ databases">
        <title>Prolixibacter strains distinguished by the presence of nitrate reductase genes were adept at nitrate-dependent anaerobic corrosion of metallic iron and carbon steel.</title>
        <authorList>
            <person name="Iino T."/>
            <person name="Shono N."/>
            <person name="Ito K."/>
            <person name="Nakamura R."/>
            <person name="Sueoka K."/>
            <person name="Harayama S."/>
            <person name="Ohkuma M."/>
        </authorList>
    </citation>
    <scope>NUCLEOTIDE SEQUENCE [LARGE SCALE GENOMIC DNA]</scope>
    <source>
        <strain evidence="9 10">JCM 13498</strain>
    </source>
</reference>
<dbReference type="Gene3D" id="1.25.40.10">
    <property type="entry name" value="Tetratricopeptide repeat domain"/>
    <property type="match status" value="1"/>
</dbReference>
<keyword evidence="3 6" id="KW-0732">Signal</keyword>
<dbReference type="RefSeq" id="WP_027585448.1">
    <property type="nucleotide sequence ID" value="NZ_BLAX01000001.1"/>
</dbReference>
<dbReference type="Pfam" id="PF14322">
    <property type="entry name" value="SusD-like_3"/>
    <property type="match status" value="1"/>
</dbReference>
<evidence type="ECO:0000256" key="2">
    <source>
        <dbReference type="ARBA" id="ARBA00006275"/>
    </source>
</evidence>
<evidence type="ECO:0000259" key="8">
    <source>
        <dbReference type="Pfam" id="PF14322"/>
    </source>
</evidence>
<feature type="domain" description="RagB/SusD" evidence="7">
    <location>
        <begin position="306"/>
        <end position="517"/>
    </location>
</feature>
<gene>
    <name evidence="9" type="ORF">PbJCM13498_09550</name>
</gene>
<feature type="chain" id="PRO_5024273303" description="RagB/SusD family nutrient uptake outer membrane protein" evidence="6">
    <location>
        <begin position="25"/>
        <end position="517"/>
    </location>
</feature>
<keyword evidence="5" id="KW-0998">Cell outer membrane</keyword>
<keyword evidence="4" id="KW-0472">Membrane</keyword>
<dbReference type="PROSITE" id="PS51257">
    <property type="entry name" value="PROKAR_LIPOPROTEIN"/>
    <property type="match status" value="1"/>
</dbReference>